<evidence type="ECO:0000313" key="1">
    <source>
        <dbReference type="EMBL" id="KAI4311964.1"/>
    </source>
</evidence>
<gene>
    <name evidence="1" type="ORF">MLD38_036825</name>
</gene>
<sequence>MLRSIAEKRRKIPKGGGGCGYLCCNYRPSISSPADDELSSGGRSQHHGTISLLAHAMVQERLDQIIRGTEREGQRNRRVPTRVKFVVMVAVEVDSDDPVKDFRVSMAEMIRSNAIEQPKDLRRLLKLYLSVNSKLVADVVLQAFYEVCTYMFLG</sequence>
<organism evidence="1 2">
    <name type="scientific">Melastoma candidum</name>
    <dbReference type="NCBI Taxonomy" id="119954"/>
    <lineage>
        <taxon>Eukaryota</taxon>
        <taxon>Viridiplantae</taxon>
        <taxon>Streptophyta</taxon>
        <taxon>Embryophyta</taxon>
        <taxon>Tracheophyta</taxon>
        <taxon>Spermatophyta</taxon>
        <taxon>Magnoliopsida</taxon>
        <taxon>eudicotyledons</taxon>
        <taxon>Gunneridae</taxon>
        <taxon>Pentapetalae</taxon>
        <taxon>rosids</taxon>
        <taxon>malvids</taxon>
        <taxon>Myrtales</taxon>
        <taxon>Melastomataceae</taxon>
        <taxon>Melastomatoideae</taxon>
        <taxon>Melastomateae</taxon>
        <taxon>Melastoma</taxon>
    </lineage>
</organism>
<proteinExistence type="predicted"/>
<accession>A0ACB9LKX9</accession>
<dbReference type="Proteomes" id="UP001057402">
    <property type="component" value="Chromosome 11"/>
</dbReference>
<reference evidence="2" key="1">
    <citation type="journal article" date="2023" name="Front. Plant Sci.">
        <title>Chromosomal-level genome assembly of Melastoma candidum provides insights into trichome evolution.</title>
        <authorList>
            <person name="Zhong Y."/>
            <person name="Wu W."/>
            <person name="Sun C."/>
            <person name="Zou P."/>
            <person name="Liu Y."/>
            <person name="Dai S."/>
            <person name="Zhou R."/>
        </authorList>
    </citation>
    <scope>NUCLEOTIDE SEQUENCE [LARGE SCALE GENOMIC DNA]</scope>
</reference>
<protein>
    <submittedName>
        <fullName evidence="1">Uncharacterized protein</fullName>
    </submittedName>
</protein>
<keyword evidence="2" id="KW-1185">Reference proteome</keyword>
<dbReference type="EMBL" id="CM042890">
    <property type="protein sequence ID" value="KAI4311964.1"/>
    <property type="molecule type" value="Genomic_DNA"/>
</dbReference>
<name>A0ACB9LKX9_9MYRT</name>
<comment type="caution">
    <text evidence="1">The sequence shown here is derived from an EMBL/GenBank/DDBJ whole genome shotgun (WGS) entry which is preliminary data.</text>
</comment>
<evidence type="ECO:0000313" key="2">
    <source>
        <dbReference type="Proteomes" id="UP001057402"/>
    </source>
</evidence>